<gene>
    <name evidence="2" type="ORF">AAFF_G00124670</name>
</gene>
<name>A0AAD7WA51_9TELE</name>
<evidence type="ECO:0000313" key="2">
    <source>
        <dbReference type="EMBL" id="KAJ8389070.1"/>
    </source>
</evidence>
<accession>A0AAD7WA51</accession>
<evidence type="ECO:0000256" key="1">
    <source>
        <dbReference type="SAM" id="Phobius"/>
    </source>
</evidence>
<feature type="transmembrane region" description="Helical" evidence="1">
    <location>
        <begin position="29"/>
        <end position="47"/>
    </location>
</feature>
<keyword evidence="1" id="KW-0472">Membrane</keyword>
<dbReference type="Proteomes" id="UP001221898">
    <property type="component" value="Unassembled WGS sequence"/>
</dbReference>
<keyword evidence="1" id="KW-0812">Transmembrane</keyword>
<comment type="caution">
    <text evidence="2">The sequence shown here is derived from an EMBL/GenBank/DDBJ whole genome shotgun (WGS) entry which is preliminary data.</text>
</comment>
<dbReference type="AlphaFoldDB" id="A0AAD7WA51"/>
<protein>
    <submittedName>
        <fullName evidence="2">Uncharacterized protein</fullName>
    </submittedName>
</protein>
<organism evidence="2 3">
    <name type="scientific">Aldrovandia affinis</name>
    <dbReference type="NCBI Taxonomy" id="143900"/>
    <lineage>
        <taxon>Eukaryota</taxon>
        <taxon>Metazoa</taxon>
        <taxon>Chordata</taxon>
        <taxon>Craniata</taxon>
        <taxon>Vertebrata</taxon>
        <taxon>Euteleostomi</taxon>
        <taxon>Actinopterygii</taxon>
        <taxon>Neopterygii</taxon>
        <taxon>Teleostei</taxon>
        <taxon>Notacanthiformes</taxon>
        <taxon>Halosauridae</taxon>
        <taxon>Aldrovandia</taxon>
    </lineage>
</organism>
<dbReference type="EMBL" id="JAINUG010000187">
    <property type="protein sequence ID" value="KAJ8389070.1"/>
    <property type="molecule type" value="Genomic_DNA"/>
</dbReference>
<sequence length="70" mass="7710">MFSKLRSLFLPPVAPNAGAAPPPFETTSGPYHLLYILHLNVCLYYAASAYQGIRSTKRVYNGKGNACFPF</sequence>
<keyword evidence="1" id="KW-1133">Transmembrane helix</keyword>
<keyword evidence="3" id="KW-1185">Reference proteome</keyword>
<evidence type="ECO:0000313" key="3">
    <source>
        <dbReference type="Proteomes" id="UP001221898"/>
    </source>
</evidence>
<proteinExistence type="predicted"/>
<reference evidence="2" key="1">
    <citation type="journal article" date="2023" name="Science">
        <title>Genome structures resolve the early diversification of teleost fishes.</title>
        <authorList>
            <person name="Parey E."/>
            <person name="Louis A."/>
            <person name="Montfort J."/>
            <person name="Bouchez O."/>
            <person name="Roques C."/>
            <person name="Iampietro C."/>
            <person name="Lluch J."/>
            <person name="Castinel A."/>
            <person name="Donnadieu C."/>
            <person name="Desvignes T."/>
            <person name="Floi Bucao C."/>
            <person name="Jouanno E."/>
            <person name="Wen M."/>
            <person name="Mejri S."/>
            <person name="Dirks R."/>
            <person name="Jansen H."/>
            <person name="Henkel C."/>
            <person name="Chen W.J."/>
            <person name="Zahm M."/>
            <person name="Cabau C."/>
            <person name="Klopp C."/>
            <person name="Thompson A.W."/>
            <person name="Robinson-Rechavi M."/>
            <person name="Braasch I."/>
            <person name="Lecointre G."/>
            <person name="Bobe J."/>
            <person name="Postlethwait J.H."/>
            <person name="Berthelot C."/>
            <person name="Roest Crollius H."/>
            <person name="Guiguen Y."/>
        </authorList>
    </citation>
    <scope>NUCLEOTIDE SEQUENCE</scope>
    <source>
        <strain evidence="2">NC1722</strain>
    </source>
</reference>